<feature type="transmembrane region" description="Helical" evidence="1">
    <location>
        <begin position="35"/>
        <end position="62"/>
    </location>
</feature>
<protein>
    <submittedName>
        <fullName evidence="2">Uncharacterized protein</fullName>
    </submittedName>
</protein>
<keyword evidence="1" id="KW-0812">Transmembrane</keyword>
<sequence>MQYCFGTQLDAFLTLFAMMLFAGAVVLAMQMGLWYFFLGILVPSLIVGVVMALVYALALVMVRIVKGCKQRHDQE</sequence>
<evidence type="ECO:0000313" key="2">
    <source>
        <dbReference type="EMBL" id="OGZ11365.1"/>
    </source>
</evidence>
<proteinExistence type="predicted"/>
<feature type="transmembrane region" description="Helical" evidence="1">
    <location>
        <begin position="12"/>
        <end position="29"/>
    </location>
</feature>
<dbReference type="Proteomes" id="UP000178534">
    <property type="component" value="Unassembled WGS sequence"/>
</dbReference>
<dbReference type="EMBL" id="MHLP01000038">
    <property type="protein sequence ID" value="OGZ11365.1"/>
    <property type="molecule type" value="Genomic_DNA"/>
</dbReference>
<keyword evidence="1" id="KW-0472">Membrane</keyword>
<gene>
    <name evidence="2" type="ORF">A2942_04090</name>
</gene>
<reference evidence="2 3" key="1">
    <citation type="journal article" date="2016" name="Nat. Commun.">
        <title>Thousands of microbial genomes shed light on interconnected biogeochemical processes in an aquifer system.</title>
        <authorList>
            <person name="Anantharaman K."/>
            <person name="Brown C.T."/>
            <person name="Hug L.A."/>
            <person name="Sharon I."/>
            <person name="Castelle C.J."/>
            <person name="Probst A.J."/>
            <person name="Thomas B.C."/>
            <person name="Singh A."/>
            <person name="Wilkins M.J."/>
            <person name="Karaoz U."/>
            <person name="Brodie E.L."/>
            <person name="Williams K.H."/>
            <person name="Hubbard S.S."/>
            <person name="Banfield J.F."/>
        </authorList>
    </citation>
    <scope>NUCLEOTIDE SEQUENCE [LARGE SCALE GENOMIC DNA]</scope>
</reference>
<accession>A0A1G2DCI9</accession>
<keyword evidence="1" id="KW-1133">Transmembrane helix</keyword>
<evidence type="ECO:0000256" key="1">
    <source>
        <dbReference type="SAM" id="Phobius"/>
    </source>
</evidence>
<comment type="caution">
    <text evidence="2">The sequence shown here is derived from an EMBL/GenBank/DDBJ whole genome shotgun (WGS) entry which is preliminary data.</text>
</comment>
<organism evidence="2 3">
    <name type="scientific">Candidatus Lloydbacteria bacterium RIFCSPLOWO2_01_FULL_50_20</name>
    <dbReference type="NCBI Taxonomy" id="1798665"/>
    <lineage>
        <taxon>Bacteria</taxon>
        <taxon>Candidatus Lloydiibacteriota</taxon>
    </lineage>
</organism>
<dbReference type="AlphaFoldDB" id="A0A1G2DCI9"/>
<name>A0A1G2DCI9_9BACT</name>
<evidence type="ECO:0000313" key="3">
    <source>
        <dbReference type="Proteomes" id="UP000178534"/>
    </source>
</evidence>